<protein>
    <submittedName>
        <fullName evidence="3">Transposon Tf2-8 polyprotein</fullName>
    </submittedName>
</protein>
<dbReference type="GO" id="GO:0003824">
    <property type="term" value="F:catalytic activity"/>
    <property type="evidence" value="ECO:0007669"/>
    <property type="project" value="UniProtKB-KW"/>
</dbReference>
<dbReference type="InterPro" id="IPR043128">
    <property type="entry name" value="Rev_trsase/Diguanyl_cyclase"/>
</dbReference>
<dbReference type="PANTHER" id="PTHR37984:SF5">
    <property type="entry name" value="PROTEIN NYNRIN-LIKE"/>
    <property type="match status" value="1"/>
</dbReference>
<gene>
    <name evidence="3" type="ORF">AYI68_g661</name>
</gene>
<evidence type="ECO:0000313" key="4">
    <source>
        <dbReference type="Proteomes" id="UP000187455"/>
    </source>
</evidence>
<keyword evidence="1" id="KW-0511">Multifunctional enzyme</keyword>
<dbReference type="PANTHER" id="PTHR37984">
    <property type="entry name" value="PROTEIN CBG26694"/>
    <property type="match status" value="1"/>
</dbReference>
<dbReference type="Proteomes" id="UP000187455">
    <property type="component" value="Unassembled WGS sequence"/>
</dbReference>
<reference evidence="3 4" key="1">
    <citation type="journal article" date="2016" name="Mol. Biol. Evol.">
        <title>Genome-Wide Survey of Gut Fungi (Harpellales) Reveals the First Horizontally Transferred Ubiquitin Gene from a Mosquito Host.</title>
        <authorList>
            <person name="Wang Y."/>
            <person name="White M.M."/>
            <person name="Kvist S."/>
            <person name="Moncalvo J.M."/>
        </authorList>
    </citation>
    <scope>NUCLEOTIDE SEQUENCE [LARGE SCALE GENOMIC DNA]</scope>
    <source>
        <strain evidence="3 4">ALG-7-W6</strain>
    </source>
</reference>
<dbReference type="InterPro" id="IPR043502">
    <property type="entry name" value="DNA/RNA_pol_sf"/>
</dbReference>
<organism evidence="3 4">
    <name type="scientific">Smittium mucronatum</name>
    <dbReference type="NCBI Taxonomy" id="133383"/>
    <lineage>
        <taxon>Eukaryota</taxon>
        <taxon>Fungi</taxon>
        <taxon>Fungi incertae sedis</taxon>
        <taxon>Zoopagomycota</taxon>
        <taxon>Kickxellomycotina</taxon>
        <taxon>Harpellomycetes</taxon>
        <taxon>Harpellales</taxon>
        <taxon>Legeriomycetaceae</taxon>
        <taxon>Smittium</taxon>
    </lineage>
</organism>
<evidence type="ECO:0000259" key="2">
    <source>
        <dbReference type="Pfam" id="PF17919"/>
    </source>
</evidence>
<dbReference type="AlphaFoldDB" id="A0A1R0H7M7"/>
<dbReference type="EMBL" id="LSSL01000214">
    <property type="protein sequence ID" value="OLY85147.1"/>
    <property type="molecule type" value="Genomic_DNA"/>
</dbReference>
<dbReference type="Gene3D" id="3.10.10.10">
    <property type="entry name" value="HIV Type 1 Reverse Transcriptase, subunit A, domain 1"/>
    <property type="match status" value="1"/>
</dbReference>
<dbReference type="Gene3D" id="3.30.70.270">
    <property type="match status" value="1"/>
</dbReference>
<evidence type="ECO:0000313" key="3">
    <source>
        <dbReference type="EMBL" id="OLY85147.1"/>
    </source>
</evidence>
<sequence>MIPSGLNPTEILKEHIKELYQSGYARPSSSPYSANPLIVPKSDGSPRVVINFRQLDKLTIIDEYPVPRIDHLKHLRNVLQKLESKRFKLNSKKSLFAVPKVDIIFFTVSENDQEINLEKTKAFKCFPKPKSVTNVRRFLGMTSFCPNFINNFTELAEQMYKLLEKETEFEWENDCDKSFKKLITAMISAPVLAHPETTKSYVMYTDASNIGIGASLHQTQTDGTVRPIAYASRKPIAAEINYCTSEKEELAVVYGFDKFHHYVHVSCTELHTDHRAL</sequence>
<dbReference type="SUPFAM" id="SSF56672">
    <property type="entry name" value="DNA/RNA polymerases"/>
    <property type="match status" value="1"/>
</dbReference>
<evidence type="ECO:0000256" key="1">
    <source>
        <dbReference type="ARBA" id="ARBA00023268"/>
    </source>
</evidence>
<dbReference type="STRING" id="133383.A0A1R0H7M7"/>
<comment type="caution">
    <text evidence="3">The sequence shown here is derived from an EMBL/GenBank/DDBJ whole genome shotgun (WGS) entry which is preliminary data.</text>
</comment>
<proteinExistence type="predicted"/>
<dbReference type="CDD" id="cd09274">
    <property type="entry name" value="RNase_HI_RT_Ty3"/>
    <property type="match status" value="1"/>
</dbReference>
<dbReference type="Pfam" id="PF17919">
    <property type="entry name" value="RT_RNaseH_2"/>
    <property type="match status" value="1"/>
</dbReference>
<keyword evidence="4" id="KW-1185">Reference proteome</keyword>
<dbReference type="InterPro" id="IPR050951">
    <property type="entry name" value="Retrovirus_Pol_polyprotein"/>
</dbReference>
<dbReference type="FunFam" id="3.10.20.370:FF:000001">
    <property type="entry name" value="Retrovirus-related Pol polyprotein from transposon 17.6-like protein"/>
    <property type="match status" value="1"/>
</dbReference>
<feature type="domain" description="Reverse transcriptase/retrotransposon-derived protein RNase H-like" evidence="2">
    <location>
        <begin position="171"/>
        <end position="265"/>
    </location>
</feature>
<name>A0A1R0H7M7_9FUNG</name>
<dbReference type="InterPro" id="IPR041577">
    <property type="entry name" value="RT_RNaseH_2"/>
</dbReference>
<dbReference type="FunFam" id="3.30.70.270:FF:000020">
    <property type="entry name" value="Transposon Tf2-6 polyprotein-like Protein"/>
    <property type="match status" value="1"/>
</dbReference>
<accession>A0A1R0H7M7</accession>
<dbReference type="OrthoDB" id="5593162at2759"/>